<dbReference type="OrthoDB" id="8656at10239"/>
<dbReference type="EMBL" id="KX397368">
    <property type="protein sequence ID" value="ANZ49249.1"/>
    <property type="molecule type" value="Genomic_DNA"/>
</dbReference>
<reference evidence="2" key="1">
    <citation type="submission" date="2016-06" db="EMBL/GenBank/DDBJ databases">
        <authorList>
            <person name="Berg J.A."/>
            <person name="Grossarth S.E."/>
            <person name="Jarvis T.M."/>
            <person name="Merrill B.D."/>
            <person name="Breakwell D.P."/>
            <person name="Hope S."/>
            <person name="Grose J.H."/>
        </authorList>
    </citation>
    <scope>NUCLEOTIDE SEQUENCE [LARGE SCALE GENOMIC DNA]</scope>
</reference>
<accession>A0A1B2IDB4</accession>
<dbReference type="GeneID" id="29069289"/>
<protein>
    <submittedName>
        <fullName evidence="1">Putative tail assembly-like protein</fullName>
    </submittedName>
</protein>
<dbReference type="KEGG" id="vg:29069289"/>
<dbReference type="RefSeq" id="YP_009293135.1">
    <property type="nucleotide sequence ID" value="NC_031127.1"/>
</dbReference>
<dbReference type="Pfam" id="PF07087">
    <property type="entry name" value="DUF1353"/>
    <property type="match status" value="1"/>
</dbReference>
<evidence type="ECO:0000313" key="2">
    <source>
        <dbReference type="Proteomes" id="UP000203302"/>
    </source>
</evidence>
<sequence length="236" mass="27134">MNELKYKVLDKQWFILTDDFRVPFTLRALYRDHPGLDDMVYRSGIHPDTLMYVTAPAGFVTDLASIPAALQPILHPDGPWAAAACIHDLLYQKAPSPVPYPDTPAGNLSRATDKPFADLMFLRIMEMMKVESFLANSFYEAVKNFGWPSYADKNDNPHQYSYPSISDVTLNYNRNYLFFREQIENAIPEHERWDVKHAHCVNARYQNIKRAFNAVTVTWEPQPLSQPITQIPLLNA</sequence>
<name>A0A1B2IDB4_9CAUD</name>
<gene>
    <name evidence="1" type="ORF">HUXLEY_167</name>
</gene>
<dbReference type="Proteomes" id="UP000203302">
    <property type="component" value="Segment"/>
</dbReference>
<proteinExistence type="predicted"/>
<evidence type="ECO:0000313" key="1">
    <source>
        <dbReference type="EMBL" id="ANZ49249.1"/>
    </source>
</evidence>
<dbReference type="InterPro" id="IPR010767">
    <property type="entry name" value="Phage_CGC-2007_Cje0229"/>
</dbReference>
<organism evidence="1 2">
    <name type="scientific">Erwinia phage vB_EamM_Huxley</name>
    <dbReference type="NCBI Taxonomy" id="1883373"/>
    <lineage>
        <taxon>Viruses</taxon>
        <taxon>Duplodnaviria</taxon>
        <taxon>Heunggongvirae</taxon>
        <taxon>Uroviricota</taxon>
        <taxon>Caudoviricetes</taxon>
        <taxon>Chimalliviridae</taxon>
        <taxon>Machinavirus</taxon>
        <taxon>Machinavirus machina</taxon>
    </lineage>
</organism>